<sequence length="60" mass="6526">MQQHELTSCLHHHRELNPREGGADVPQHGCIGYQTQQNPGNSHASKRTLTAPNLNCLAGA</sequence>
<reference evidence="2 3" key="1">
    <citation type="journal article" date="2018" name="Proc. R. Soc. B">
        <title>A non-coding region near Follistatin controls head colour polymorphism in the Gouldian finch.</title>
        <authorList>
            <person name="Toomey M.B."/>
            <person name="Marques C.I."/>
            <person name="Andrade P."/>
            <person name="Araujo P.M."/>
            <person name="Sabatino S."/>
            <person name="Gazda M.A."/>
            <person name="Afonso S."/>
            <person name="Lopes R.J."/>
            <person name="Corbo J.C."/>
            <person name="Carneiro M."/>
        </authorList>
    </citation>
    <scope>NUCLEOTIDE SEQUENCE [LARGE SCALE GENOMIC DNA]</scope>
    <source>
        <strain evidence="2">Red01</strain>
        <tissue evidence="2">Muscle</tissue>
    </source>
</reference>
<comment type="caution">
    <text evidence="2">The sequence shown here is derived from an EMBL/GenBank/DDBJ whole genome shotgun (WGS) entry which is preliminary data.</text>
</comment>
<accession>A0A3L8SD27</accession>
<evidence type="ECO:0000256" key="1">
    <source>
        <dbReference type="SAM" id="MobiDB-lite"/>
    </source>
</evidence>
<dbReference type="EMBL" id="QUSF01000030">
    <property type="protein sequence ID" value="RLV99947.1"/>
    <property type="molecule type" value="Genomic_DNA"/>
</dbReference>
<feature type="region of interest" description="Disordered" evidence="1">
    <location>
        <begin position="1"/>
        <end position="47"/>
    </location>
</feature>
<evidence type="ECO:0000313" key="2">
    <source>
        <dbReference type="EMBL" id="RLV99947.1"/>
    </source>
</evidence>
<keyword evidence="3" id="KW-1185">Reference proteome</keyword>
<name>A0A3L8SD27_CHLGU</name>
<evidence type="ECO:0000313" key="3">
    <source>
        <dbReference type="Proteomes" id="UP000276834"/>
    </source>
</evidence>
<feature type="compositionally biased region" description="Polar residues" evidence="1">
    <location>
        <begin position="33"/>
        <end position="47"/>
    </location>
</feature>
<organism evidence="2 3">
    <name type="scientific">Chloebia gouldiae</name>
    <name type="common">Gouldian finch</name>
    <name type="synonym">Erythrura gouldiae</name>
    <dbReference type="NCBI Taxonomy" id="44316"/>
    <lineage>
        <taxon>Eukaryota</taxon>
        <taxon>Metazoa</taxon>
        <taxon>Chordata</taxon>
        <taxon>Craniata</taxon>
        <taxon>Vertebrata</taxon>
        <taxon>Euteleostomi</taxon>
        <taxon>Archelosauria</taxon>
        <taxon>Archosauria</taxon>
        <taxon>Dinosauria</taxon>
        <taxon>Saurischia</taxon>
        <taxon>Theropoda</taxon>
        <taxon>Coelurosauria</taxon>
        <taxon>Aves</taxon>
        <taxon>Neognathae</taxon>
        <taxon>Neoaves</taxon>
        <taxon>Telluraves</taxon>
        <taxon>Australaves</taxon>
        <taxon>Passeriformes</taxon>
        <taxon>Passeroidea</taxon>
        <taxon>Passeridae</taxon>
        <taxon>Chloebia</taxon>
    </lineage>
</organism>
<proteinExistence type="predicted"/>
<protein>
    <submittedName>
        <fullName evidence="2">Uncharacterized protein</fullName>
    </submittedName>
</protein>
<gene>
    <name evidence="2" type="ORF">DV515_00009497</name>
</gene>
<dbReference type="Proteomes" id="UP000276834">
    <property type="component" value="Unassembled WGS sequence"/>
</dbReference>
<dbReference type="AlphaFoldDB" id="A0A3L8SD27"/>